<reference evidence="1 2" key="1">
    <citation type="submission" date="2012-06" db="EMBL/GenBank/DDBJ databases">
        <title>Finished plasmid 1 of genome of Microcoleus sp. PCC 7113.</title>
        <authorList>
            <consortium name="US DOE Joint Genome Institute"/>
            <person name="Gugger M."/>
            <person name="Coursin T."/>
            <person name="Rippka R."/>
            <person name="Tandeau De Marsac N."/>
            <person name="Huntemann M."/>
            <person name="Wei C.-L."/>
            <person name="Han J."/>
            <person name="Detter J.C."/>
            <person name="Han C."/>
            <person name="Tapia R."/>
            <person name="Chen A."/>
            <person name="Kyrpides N."/>
            <person name="Mavromatis K."/>
            <person name="Markowitz V."/>
            <person name="Szeto E."/>
            <person name="Ivanova N."/>
            <person name="Pagani I."/>
            <person name="Pati A."/>
            <person name="Goodwin L."/>
            <person name="Nordberg H.P."/>
            <person name="Cantor M.N."/>
            <person name="Hua S.X."/>
            <person name="Woyke T."/>
            <person name="Kerfeld C.A."/>
        </authorList>
    </citation>
    <scope>NUCLEOTIDE SEQUENCE [LARGE SCALE GENOMIC DNA]</scope>
    <source>
        <strain evidence="1 2">PCC 7113</strain>
        <plasmid evidence="1 2">pMIC7113.01</plasmid>
    </source>
</reference>
<dbReference type="AlphaFoldDB" id="K9WQD1"/>
<dbReference type="KEGG" id="mic:Mic7113_6431"/>
<sequence length="101" mass="11719">MNKENSEARAFQNWLWGRLHPQDFSILWAPVSYREIGLLCGVSASTVQHWLGDSTAVSHREPGDRYQRLLALADWFLSTFELTPQQLIAQFELEQQPQECE</sequence>
<evidence type="ECO:0000313" key="2">
    <source>
        <dbReference type="Proteomes" id="UP000010471"/>
    </source>
</evidence>
<dbReference type="Proteomes" id="UP000010471">
    <property type="component" value="Plasmid pMIC7113.01"/>
</dbReference>
<dbReference type="EMBL" id="CP003631">
    <property type="protein sequence ID" value="AFZ22011.1"/>
    <property type="molecule type" value="Genomic_DNA"/>
</dbReference>
<keyword evidence="2" id="KW-1185">Reference proteome</keyword>
<dbReference type="OrthoDB" id="532665at2"/>
<dbReference type="RefSeq" id="WP_015186138.1">
    <property type="nucleotide sequence ID" value="NC_019739.1"/>
</dbReference>
<gene>
    <name evidence="1" type="ORF">Mic7113_6431</name>
</gene>
<proteinExistence type="predicted"/>
<name>K9WQD1_9CYAN</name>
<geneLocation type="plasmid" evidence="1 2">
    <name>pMIC7113.01</name>
</geneLocation>
<accession>K9WQD1</accession>
<organism evidence="1 2">
    <name type="scientific">Allocoleopsis franciscana PCC 7113</name>
    <dbReference type="NCBI Taxonomy" id="1173027"/>
    <lineage>
        <taxon>Bacteria</taxon>
        <taxon>Bacillati</taxon>
        <taxon>Cyanobacteriota</taxon>
        <taxon>Cyanophyceae</taxon>
        <taxon>Coleofasciculales</taxon>
        <taxon>Coleofasciculaceae</taxon>
        <taxon>Allocoleopsis</taxon>
        <taxon>Allocoleopsis franciscana</taxon>
    </lineage>
</organism>
<evidence type="ECO:0000313" key="1">
    <source>
        <dbReference type="EMBL" id="AFZ22011.1"/>
    </source>
</evidence>
<keyword evidence="1" id="KW-0614">Plasmid</keyword>
<protein>
    <submittedName>
        <fullName evidence="1">Uncharacterized protein</fullName>
    </submittedName>
</protein>
<dbReference type="HOGENOM" id="CLU_2288314_0_0_3"/>